<name>A0A4Y2LNC4_ARAVE</name>
<dbReference type="AlphaFoldDB" id="A0A4Y2LNC4"/>
<sequence>MEPEFCSVRTTSSAFFFQTKPDCTLRAGQPTAGSRNVKTSLNPSVVNQISLGAVKPPDLQVAGQYVSKIGTDADKDVGLSFLFTPFSFFCCSGNAMETKVN</sequence>
<organism evidence="1 2">
    <name type="scientific">Araneus ventricosus</name>
    <name type="common">Orbweaver spider</name>
    <name type="synonym">Epeira ventricosa</name>
    <dbReference type="NCBI Taxonomy" id="182803"/>
    <lineage>
        <taxon>Eukaryota</taxon>
        <taxon>Metazoa</taxon>
        <taxon>Ecdysozoa</taxon>
        <taxon>Arthropoda</taxon>
        <taxon>Chelicerata</taxon>
        <taxon>Arachnida</taxon>
        <taxon>Araneae</taxon>
        <taxon>Araneomorphae</taxon>
        <taxon>Entelegynae</taxon>
        <taxon>Araneoidea</taxon>
        <taxon>Araneidae</taxon>
        <taxon>Araneus</taxon>
    </lineage>
</organism>
<reference evidence="1 2" key="1">
    <citation type="journal article" date="2019" name="Sci. Rep.">
        <title>Orb-weaving spider Araneus ventricosus genome elucidates the spidroin gene catalogue.</title>
        <authorList>
            <person name="Kono N."/>
            <person name="Nakamura H."/>
            <person name="Ohtoshi R."/>
            <person name="Moran D.A.P."/>
            <person name="Shinohara A."/>
            <person name="Yoshida Y."/>
            <person name="Fujiwara M."/>
            <person name="Mori M."/>
            <person name="Tomita M."/>
            <person name="Arakawa K."/>
        </authorList>
    </citation>
    <scope>NUCLEOTIDE SEQUENCE [LARGE SCALE GENOMIC DNA]</scope>
</reference>
<keyword evidence="2" id="KW-1185">Reference proteome</keyword>
<comment type="caution">
    <text evidence="1">The sequence shown here is derived from an EMBL/GenBank/DDBJ whole genome shotgun (WGS) entry which is preliminary data.</text>
</comment>
<evidence type="ECO:0000313" key="1">
    <source>
        <dbReference type="EMBL" id="GBN15620.1"/>
    </source>
</evidence>
<dbReference type="Proteomes" id="UP000499080">
    <property type="component" value="Unassembled WGS sequence"/>
</dbReference>
<evidence type="ECO:0000313" key="2">
    <source>
        <dbReference type="Proteomes" id="UP000499080"/>
    </source>
</evidence>
<proteinExistence type="predicted"/>
<gene>
    <name evidence="1" type="ORF">AVEN_102096_1</name>
</gene>
<dbReference type="EMBL" id="BGPR01006044">
    <property type="protein sequence ID" value="GBN15620.1"/>
    <property type="molecule type" value="Genomic_DNA"/>
</dbReference>
<accession>A0A4Y2LNC4</accession>
<protein>
    <submittedName>
        <fullName evidence="1">Uncharacterized protein</fullName>
    </submittedName>
</protein>